<reference evidence="2 3" key="1">
    <citation type="submission" date="2019-08" db="EMBL/GenBank/DDBJ databases">
        <title>Bradymonadales sp. TMQ2.</title>
        <authorList>
            <person name="Liang Q."/>
        </authorList>
    </citation>
    <scope>NUCLEOTIDE SEQUENCE [LARGE SCALE GENOMIC DNA]</scope>
    <source>
        <strain evidence="2 3">TMQ2</strain>
    </source>
</reference>
<dbReference type="AlphaFoldDB" id="A0A5C6WVQ8"/>
<gene>
    <name evidence="2" type="ORF">FRC96_19825</name>
</gene>
<organism evidence="2 3">
    <name type="scientific">Lujinxingia vulgaris</name>
    <dbReference type="NCBI Taxonomy" id="2600176"/>
    <lineage>
        <taxon>Bacteria</taxon>
        <taxon>Deltaproteobacteria</taxon>
        <taxon>Bradymonadales</taxon>
        <taxon>Lujinxingiaceae</taxon>
        <taxon>Lujinxingia</taxon>
    </lineage>
</organism>
<protein>
    <submittedName>
        <fullName evidence="2">Uncharacterized protein</fullName>
    </submittedName>
</protein>
<accession>A0A5C6WVQ8</accession>
<evidence type="ECO:0000313" key="2">
    <source>
        <dbReference type="EMBL" id="TXD31881.1"/>
    </source>
</evidence>
<evidence type="ECO:0000256" key="1">
    <source>
        <dbReference type="SAM" id="Coils"/>
    </source>
</evidence>
<keyword evidence="1" id="KW-0175">Coiled coil</keyword>
<dbReference type="OrthoDB" id="5501383at2"/>
<feature type="coiled-coil region" evidence="1">
    <location>
        <begin position="114"/>
        <end position="148"/>
    </location>
</feature>
<dbReference type="RefSeq" id="WP_146977158.1">
    <property type="nucleotide sequence ID" value="NZ_VOSL01000144.1"/>
</dbReference>
<dbReference type="EMBL" id="VOSL01000144">
    <property type="protein sequence ID" value="TXD31881.1"/>
    <property type="molecule type" value="Genomic_DNA"/>
</dbReference>
<proteinExistence type="predicted"/>
<sequence>MSVANVFELNKCLDDCIRYCEEHADRQHSAMFGPRLRKVRANFEEALKSTDRQFTQWRMESRDDKLAWKHLAKELRQTQDKLAQVGAVGYDPERVMYWSTALLIDAVKEMIVYLNERAEQIEFASGQAERLERMMDKATGEAKEESSAFSNYQRFATLRSDAFSDVSDSLSSFRQVLRRELGKDSADYQSIRWPLTLSPDETVL</sequence>
<evidence type="ECO:0000313" key="3">
    <source>
        <dbReference type="Proteomes" id="UP000321046"/>
    </source>
</evidence>
<name>A0A5C6WVQ8_9DELT</name>
<comment type="caution">
    <text evidence="2">The sequence shown here is derived from an EMBL/GenBank/DDBJ whole genome shotgun (WGS) entry which is preliminary data.</text>
</comment>
<dbReference type="Proteomes" id="UP000321046">
    <property type="component" value="Unassembled WGS sequence"/>
</dbReference>